<gene>
    <name evidence="1" type="ORF">GCM10008023_40910</name>
</gene>
<keyword evidence="2" id="KW-1185">Reference proteome</keyword>
<evidence type="ECO:0000313" key="2">
    <source>
        <dbReference type="Proteomes" id="UP000652430"/>
    </source>
</evidence>
<comment type="caution">
    <text evidence="1">The sequence shown here is derived from an EMBL/GenBank/DDBJ whole genome shotgun (WGS) entry which is preliminary data.</text>
</comment>
<name>A0ABQ3LUT4_9SPHN</name>
<organism evidence="1 2">
    <name type="scientific">Sphingomonas glacialis</name>
    <dbReference type="NCBI Taxonomy" id="658225"/>
    <lineage>
        <taxon>Bacteria</taxon>
        <taxon>Pseudomonadati</taxon>
        <taxon>Pseudomonadota</taxon>
        <taxon>Alphaproteobacteria</taxon>
        <taxon>Sphingomonadales</taxon>
        <taxon>Sphingomonadaceae</taxon>
        <taxon>Sphingomonas</taxon>
    </lineage>
</organism>
<accession>A0ABQ3LUT4</accession>
<reference evidence="2" key="1">
    <citation type="journal article" date="2019" name="Int. J. Syst. Evol. Microbiol.">
        <title>The Global Catalogue of Microorganisms (GCM) 10K type strain sequencing project: providing services to taxonomists for standard genome sequencing and annotation.</title>
        <authorList>
            <consortium name="The Broad Institute Genomics Platform"/>
            <consortium name="The Broad Institute Genome Sequencing Center for Infectious Disease"/>
            <person name="Wu L."/>
            <person name="Ma J."/>
        </authorList>
    </citation>
    <scope>NUCLEOTIDE SEQUENCE [LARGE SCALE GENOMIC DNA]</scope>
    <source>
        <strain evidence="2">CGMCC 1.8957</strain>
    </source>
</reference>
<protein>
    <submittedName>
        <fullName evidence="1">Uncharacterized protein</fullName>
    </submittedName>
</protein>
<evidence type="ECO:0000313" key="1">
    <source>
        <dbReference type="EMBL" id="GHH26389.1"/>
    </source>
</evidence>
<sequence>MVVMTNERSKISSKVAINAVTTDAIKVAMTKAIAIKGMETVAGMASATVIGTRRIAIRTVATASVACPQTTVCIAAATGAIIASAATGPLGLSSGA</sequence>
<dbReference type="Proteomes" id="UP000652430">
    <property type="component" value="Unassembled WGS sequence"/>
</dbReference>
<proteinExistence type="predicted"/>
<dbReference type="EMBL" id="BNAQ01000014">
    <property type="protein sequence ID" value="GHH26389.1"/>
    <property type="molecule type" value="Genomic_DNA"/>
</dbReference>